<dbReference type="PRINTS" id="PR00449">
    <property type="entry name" value="RASTRNSFRMNG"/>
</dbReference>
<dbReference type="PROSITE" id="PS51419">
    <property type="entry name" value="RAB"/>
    <property type="match status" value="1"/>
</dbReference>
<dbReference type="CDD" id="cd00157">
    <property type="entry name" value="Rho"/>
    <property type="match status" value="1"/>
</dbReference>
<sequence length="201" mass="22349">MNAIKMVVVGDGAVGKTSMMSCYVNNAFPGDYVPTVFDNYECNVKVDGNYHSLNMWDTAGQEDYDRLRPLAYPQTDVFLVCFSLVSPASFENVRTKWFPEVRHYCPNIPIILVGNKSDVRDDPVFLDLLANKSLRPVTPEEGASLARKLDADCYLECSAKTMKGLKAVFDRAIRVVVQPPEIDKKRGKGRKSGKDGSCALL</sequence>
<keyword evidence="4" id="KW-1185">Reference proteome</keyword>
<dbReference type="InterPro" id="IPR027417">
    <property type="entry name" value="P-loop_NTPase"/>
</dbReference>
<dbReference type="PANTHER" id="PTHR24072">
    <property type="entry name" value="RHO FAMILY GTPASE"/>
    <property type="match status" value="1"/>
</dbReference>
<dbReference type="InterPro" id="IPR001806">
    <property type="entry name" value="Small_GTPase"/>
</dbReference>
<proteinExistence type="predicted"/>
<dbReference type="SMART" id="SM00175">
    <property type="entry name" value="RAB"/>
    <property type="match status" value="1"/>
</dbReference>
<keyword evidence="1" id="KW-0547">Nucleotide-binding</keyword>
<dbReference type="GO" id="GO:0003924">
    <property type="term" value="F:GTPase activity"/>
    <property type="evidence" value="ECO:0007669"/>
    <property type="project" value="InterPro"/>
</dbReference>
<dbReference type="InterPro" id="IPR003578">
    <property type="entry name" value="Small_GTPase_Rho"/>
</dbReference>
<keyword evidence="2" id="KW-0342">GTP-binding</keyword>
<name>A0AAV3YTB3_9GAST</name>
<dbReference type="EMBL" id="BLXT01002015">
    <property type="protein sequence ID" value="GFN90335.1"/>
    <property type="molecule type" value="Genomic_DNA"/>
</dbReference>
<dbReference type="NCBIfam" id="TIGR00231">
    <property type="entry name" value="small_GTP"/>
    <property type="match status" value="1"/>
</dbReference>
<accession>A0AAV3YTB3</accession>
<evidence type="ECO:0000313" key="3">
    <source>
        <dbReference type="EMBL" id="GFN90335.1"/>
    </source>
</evidence>
<dbReference type="Pfam" id="PF00071">
    <property type="entry name" value="Ras"/>
    <property type="match status" value="1"/>
</dbReference>
<dbReference type="SMART" id="SM00174">
    <property type="entry name" value="RHO"/>
    <property type="match status" value="1"/>
</dbReference>
<dbReference type="SMART" id="SM00176">
    <property type="entry name" value="RAN"/>
    <property type="match status" value="1"/>
</dbReference>
<dbReference type="Gene3D" id="3.40.50.300">
    <property type="entry name" value="P-loop containing nucleotide triphosphate hydrolases"/>
    <property type="match status" value="1"/>
</dbReference>
<dbReference type="GO" id="GO:0005525">
    <property type="term" value="F:GTP binding"/>
    <property type="evidence" value="ECO:0007669"/>
    <property type="project" value="UniProtKB-KW"/>
</dbReference>
<evidence type="ECO:0000256" key="2">
    <source>
        <dbReference type="ARBA" id="ARBA00023134"/>
    </source>
</evidence>
<dbReference type="AlphaFoldDB" id="A0AAV3YTB3"/>
<evidence type="ECO:0000313" key="4">
    <source>
        <dbReference type="Proteomes" id="UP000735302"/>
    </source>
</evidence>
<comment type="caution">
    <text evidence="3">The sequence shown here is derived from an EMBL/GenBank/DDBJ whole genome shotgun (WGS) entry which is preliminary data.</text>
</comment>
<reference evidence="3 4" key="1">
    <citation type="journal article" date="2021" name="Elife">
        <title>Chloroplast acquisition without the gene transfer in kleptoplastic sea slugs, Plakobranchus ocellatus.</title>
        <authorList>
            <person name="Maeda T."/>
            <person name="Takahashi S."/>
            <person name="Yoshida T."/>
            <person name="Shimamura S."/>
            <person name="Takaki Y."/>
            <person name="Nagai Y."/>
            <person name="Toyoda A."/>
            <person name="Suzuki Y."/>
            <person name="Arimoto A."/>
            <person name="Ishii H."/>
            <person name="Satoh N."/>
            <person name="Nishiyama T."/>
            <person name="Hasebe M."/>
            <person name="Maruyama T."/>
            <person name="Minagawa J."/>
            <person name="Obokata J."/>
            <person name="Shigenobu S."/>
        </authorList>
    </citation>
    <scope>NUCLEOTIDE SEQUENCE [LARGE SCALE GENOMIC DNA]</scope>
</reference>
<dbReference type="InterPro" id="IPR005225">
    <property type="entry name" value="Small_GTP-bd"/>
</dbReference>
<dbReference type="Proteomes" id="UP000735302">
    <property type="component" value="Unassembled WGS sequence"/>
</dbReference>
<dbReference type="SUPFAM" id="SSF52540">
    <property type="entry name" value="P-loop containing nucleoside triphosphate hydrolases"/>
    <property type="match status" value="1"/>
</dbReference>
<dbReference type="GO" id="GO:0007264">
    <property type="term" value="P:small GTPase-mediated signal transduction"/>
    <property type="evidence" value="ECO:0007669"/>
    <property type="project" value="InterPro"/>
</dbReference>
<dbReference type="SMART" id="SM00173">
    <property type="entry name" value="RAS"/>
    <property type="match status" value="1"/>
</dbReference>
<dbReference type="PROSITE" id="PS51421">
    <property type="entry name" value="RAS"/>
    <property type="match status" value="1"/>
</dbReference>
<evidence type="ECO:0000256" key="1">
    <source>
        <dbReference type="ARBA" id="ARBA00022741"/>
    </source>
</evidence>
<gene>
    <name evidence="3" type="ORF">PoB_001684100</name>
</gene>
<dbReference type="PROSITE" id="PS51420">
    <property type="entry name" value="RHO"/>
    <property type="match status" value="1"/>
</dbReference>
<dbReference type="FunFam" id="3.40.50.300:FF:000118">
    <property type="entry name" value="Rho-related GTP-binding protein RhoG"/>
    <property type="match status" value="1"/>
</dbReference>
<protein>
    <submittedName>
        <fullName evidence="3">Ras-related c3 botulinum toxin substrate 3</fullName>
    </submittedName>
</protein>
<organism evidence="3 4">
    <name type="scientific">Plakobranchus ocellatus</name>
    <dbReference type="NCBI Taxonomy" id="259542"/>
    <lineage>
        <taxon>Eukaryota</taxon>
        <taxon>Metazoa</taxon>
        <taxon>Spiralia</taxon>
        <taxon>Lophotrochozoa</taxon>
        <taxon>Mollusca</taxon>
        <taxon>Gastropoda</taxon>
        <taxon>Heterobranchia</taxon>
        <taxon>Euthyneura</taxon>
        <taxon>Panpulmonata</taxon>
        <taxon>Sacoglossa</taxon>
        <taxon>Placobranchoidea</taxon>
        <taxon>Plakobranchidae</taxon>
        <taxon>Plakobranchus</taxon>
    </lineage>
</organism>